<dbReference type="InterPro" id="IPR001789">
    <property type="entry name" value="Sig_transdc_resp-reg_receiver"/>
</dbReference>
<dbReference type="PANTHER" id="PTHR44591">
    <property type="entry name" value="STRESS RESPONSE REGULATOR PROTEIN 1"/>
    <property type="match status" value="1"/>
</dbReference>
<evidence type="ECO:0000256" key="1">
    <source>
        <dbReference type="ARBA" id="ARBA00022553"/>
    </source>
</evidence>
<dbReference type="Pfam" id="PF00072">
    <property type="entry name" value="Response_reg"/>
    <property type="match status" value="1"/>
</dbReference>
<protein>
    <submittedName>
        <fullName evidence="4">Two-component system, OmpR family, phosphate regulon response regulator PhoB</fullName>
    </submittedName>
</protein>
<organism evidence="4 5">
    <name type="scientific">Cryptosporangium aurantiacum</name>
    <dbReference type="NCBI Taxonomy" id="134849"/>
    <lineage>
        <taxon>Bacteria</taxon>
        <taxon>Bacillati</taxon>
        <taxon>Actinomycetota</taxon>
        <taxon>Actinomycetes</taxon>
        <taxon>Cryptosporangiales</taxon>
        <taxon>Cryptosporangiaceae</taxon>
        <taxon>Cryptosporangium</taxon>
    </lineage>
</organism>
<reference evidence="4 5" key="1">
    <citation type="submission" date="2016-11" db="EMBL/GenBank/DDBJ databases">
        <authorList>
            <person name="Jaros S."/>
            <person name="Januszkiewicz K."/>
            <person name="Wedrychowicz H."/>
        </authorList>
    </citation>
    <scope>NUCLEOTIDE SEQUENCE [LARGE SCALE GENOMIC DNA]</scope>
    <source>
        <strain evidence="4 5">DSM 46144</strain>
    </source>
</reference>
<name>A0A1M7L3N5_9ACTN</name>
<dbReference type="Proteomes" id="UP000184440">
    <property type="component" value="Unassembled WGS sequence"/>
</dbReference>
<dbReference type="OrthoDB" id="3197131at2"/>
<dbReference type="PROSITE" id="PS50110">
    <property type="entry name" value="RESPONSE_REGULATORY"/>
    <property type="match status" value="1"/>
</dbReference>
<dbReference type="SUPFAM" id="SSF52172">
    <property type="entry name" value="CheY-like"/>
    <property type="match status" value="1"/>
</dbReference>
<evidence type="ECO:0000256" key="2">
    <source>
        <dbReference type="PROSITE-ProRule" id="PRU00169"/>
    </source>
</evidence>
<dbReference type="InterPro" id="IPR011006">
    <property type="entry name" value="CheY-like_superfamily"/>
</dbReference>
<dbReference type="STRING" id="134849.SAMN05443668_1011335"/>
<proteinExistence type="predicted"/>
<dbReference type="GO" id="GO:0000160">
    <property type="term" value="P:phosphorelay signal transduction system"/>
    <property type="evidence" value="ECO:0007669"/>
    <property type="project" value="InterPro"/>
</dbReference>
<dbReference type="PANTHER" id="PTHR44591:SF3">
    <property type="entry name" value="RESPONSE REGULATORY DOMAIN-CONTAINING PROTEIN"/>
    <property type="match status" value="1"/>
</dbReference>
<dbReference type="EMBL" id="FRCS01000001">
    <property type="protein sequence ID" value="SHM72147.1"/>
    <property type="molecule type" value="Genomic_DNA"/>
</dbReference>
<dbReference type="Gene3D" id="3.40.50.2300">
    <property type="match status" value="1"/>
</dbReference>
<evidence type="ECO:0000259" key="3">
    <source>
        <dbReference type="PROSITE" id="PS50110"/>
    </source>
</evidence>
<dbReference type="InterPro" id="IPR050595">
    <property type="entry name" value="Bact_response_regulator"/>
</dbReference>
<accession>A0A1M7L3N5</accession>
<feature type="domain" description="Response regulatory" evidence="3">
    <location>
        <begin position="3"/>
        <end position="119"/>
    </location>
</feature>
<dbReference type="SMART" id="SM00448">
    <property type="entry name" value="REC"/>
    <property type="match status" value="1"/>
</dbReference>
<gene>
    <name evidence="4" type="ORF">SAMN05443668_1011335</name>
</gene>
<evidence type="ECO:0000313" key="5">
    <source>
        <dbReference type="Proteomes" id="UP000184440"/>
    </source>
</evidence>
<comment type="caution">
    <text evidence="2">Lacks conserved residue(s) required for the propagation of feature annotation.</text>
</comment>
<evidence type="ECO:0000313" key="4">
    <source>
        <dbReference type="EMBL" id="SHM72147.1"/>
    </source>
</evidence>
<sequence length="132" mass="14329">MITVLIGENVPDLAFGLGLLFTRAGYRTRTTITGDATLASARDDAPDLIVMNPRLPGIDGFDICRRLRAGPATARLPIIMLSVRHQPAEVTAAHAAGADDYIGKPYDNHDLLARAEKLLHRSTPTRETPDFP</sequence>
<dbReference type="RefSeq" id="WP_073252428.1">
    <property type="nucleotide sequence ID" value="NZ_FRCS01000001.1"/>
</dbReference>
<keyword evidence="5" id="KW-1185">Reference proteome</keyword>
<keyword evidence="1" id="KW-0597">Phosphoprotein</keyword>
<dbReference type="AlphaFoldDB" id="A0A1M7L3N5"/>